<dbReference type="PANTHER" id="PTHR43363:SF1">
    <property type="entry name" value="HYPOXANTHINE-GUANINE PHOSPHORIBOSYLTRANSFERASE"/>
    <property type="match status" value="1"/>
</dbReference>
<feature type="non-terminal residue" evidence="4">
    <location>
        <position position="1"/>
    </location>
</feature>
<gene>
    <name evidence="4" type="ORF">METZ01_LOCUS17039</name>
</gene>
<dbReference type="AlphaFoldDB" id="A0A381PB26"/>
<evidence type="ECO:0000256" key="1">
    <source>
        <dbReference type="ARBA" id="ARBA00022676"/>
    </source>
</evidence>
<accession>A0A381PB26</accession>
<feature type="domain" description="Phosphoribosyltransferase" evidence="3">
    <location>
        <begin position="10"/>
        <end position="153"/>
    </location>
</feature>
<protein>
    <recommendedName>
        <fullName evidence="3">Phosphoribosyltransferase domain-containing protein</fullName>
    </recommendedName>
</protein>
<dbReference type="Pfam" id="PF00156">
    <property type="entry name" value="Pribosyltran"/>
    <property type="match status" value="1"/>
</dbReference>
<dbReference type="CDD" id="cd06223">
    <property type="entry name" value="PRTases_typeI"/>
    <property type="match status" value="1"/>
</dbReference>
<dbReference type="InterPro" id="IPR000836">
    <property type="entry name" value="PRTase_dom"/>
</dbReference>
<dbReference type="GO" id="GO:0016757">
    <property type="term" value="F:glycosyltransferase activity"/>
    <property type="evidence" value="ECO:0007669"/>
    <property type="project" value="UniProtKB-KW"/>
</dbReference>
<name>A0A381PB26_9ZZZZ</name>
<dbReference type="InterPro" id="IPR029057">
    <property type="entry name" value="PRTase-like"/>
</dbReference>
<dbReference type="PANTHER" id="PTHR43363">
    <property type="entry name" value="HYPOXANTHINE PHOSPHORIBOSYLTRANSFERASE"/>
    <property type="match status" value="1"/>
</dbReference>
<organism evidence="4">
    <name type="scientific">marine metagenome</name>
    <dbReference type="NCBI Taxonomy" id="408172"/>
    <lineage>
        <taxon>unclassified sequences</taxon>
        <taxon>metagenomes</taxon>
        <taxon>ecological metagenomes</taxon>
    </lineage>
</organism>
<evidence type="ECO:0000259" key="3">
    <source>
        <dbReference type="Pfam" id="PF00156"/>
    </source>
</evidence>
<dbReference type="SUPFAM" id="SSF53271">
    <property type="entry name" value="PRTase-like"/>
    <property type="match status" value="1"/>
</dbReference>
<proteinExistence type="predicted"/>
<evidence type="ECO:0000313" key="4">
    <source>
        <dbReference type="EMBL" id="SUZ64185.1"/>
    </source>
</evidence>
<keyword evidence="1" id="KW-0328">Glycosyltransferase</keyword>
<dbReference type="EMBL" id="UINC01000928">
    <property type="protein sequence ID" value="SUZ64185.1"/>
    <property type="molecule type" value="Genomic_DNA"/>
</dbReference>
<keyword evidence="2" id="KW-0808">Transferase</keyword>
<evidence type="ECO:0000256" key="2">
    <source>
        <dbReference type="ARBA" id="ARBA00022679"/>
    </source>
</evidence>
<sequence length="168" mass="18659">VNDESREVLDWSSYGAGSRALAALVADDGYRPDIVLAIARGGLFVAGSLGYALSVKNLYVMNVEYYTGVDERLDVPVMLPPYVDIVDLRDTKVLIVDDVADTGHTLALVRNHCLSEVAEVRTAVLYEKSRSVVDCEYVWKYTDKWINFPWSTEAPLVEPREGDTVLDA</sequence>
<dbReference type="Gene3D" id="3.40.50.2020">
    <property type="match status" value="1"/>
</dbReference>
<reference evidence="4" key="1">
    <citation type="submission" date="2018-05" db="EMBL/GenBank/DDBJ databases">
        <authorList>
            <person name="Lanie J.A."/>
            <person name="Ng W.-L."/>
            <person name="Kazmierczak K.M."/>
            <person name="Andrzejewski T.M."/>
            <person name="Davidsen T.M."/>
            <person name="Wayne K.J."/>
            <person name="Tettelin H."/>
            <person name="Glass J.I."/>
            <person name="Rusch D."/>
            <person name="Podicherti R."/>
            <person name="Tsui H.-C.T."/>
            <person name="Winkler M.E."/>
        </authorList>
    </citation>
    <scope>NUCLEOTIDE SEQUENCE</scope>
</reference>